<sequence>MGENSKSLQSVSSVSPEAYRHFSDTIWPVLKKSPFKTIIFFFSLLVAAHTASFWIDPSLTDVAVLSSFLPFKNPKQSAEIPEFPFNCSNIDLTKGCASGTHHRHNPTSSSSSNKECPHYFRWIYENLRPWKDRGGITMEMVERAKPTADFRLLIVNGTVYVERYRRVFQTRDVFTWWGILQLMRRYPGRLPDLDLMFNCGDKPVIRSDDYKGPSASAPPPLFQYCADNSTLDLVFPDWSFWGWPEVNIKPWGPLLKQLMEANKMMKWSKMEPYAHWKGNPKTSENREHLMKCNSSHNQDWNARIYVQDWKKEAREGFKNSDLAKQCTHRYKIYVEGRGWSVSEKYILACNSMALVVKPRYFDFFSRSLMPFKHYWPIKEQDLCRSIKFAVDFGNSHQPVAQEIGNMGSKFVQEELKMEYVYDYMFHLLNEYSKLLMYKPTVPKEAVEYCSEVMGCSASGLMKQFMKESVVMGPSNTEPCTMPPPFDSTTLGDFLDKQENQTKEIETWENQNRRH</sequence>
<evidence type="ECO:0000313" key="3">
    <source>
        <dbReference type="Proteomes" id="UP001141806"/>
    </source>
</evidence>
<dbReference type="PANTHER" id="PTHR12203:SF108">
    <property type="entry name" value="O-GLUCOSYLTRANSFERASE RUMI HOMOLOG"/>
    <property type="match status" value="1"/>
</dbReference>
<dbReference type="PANTHER" id="PTHR12203">
    <property type="entry name" value="KDEL LYS-ASP-GLU-LEU CONTAINING - RELATED"/>
    <property type="match status" value="1"/>
</dbReference>
<proteinExistence type="predicted"/>
<protein>
    <recommendedName>
        <fullName evidence="1">Glycosyl transferase CAP10 domain-containing protein</fullName>
    </recommendedName>
</protein>
<dbReference type="AlphaFoldDB" id="A0A9Q0GXT0"/>
<dbReference type="EMBL" id="JAMYWD010000011">
    <property type="protein sequence ID" value="KAJ4954445.1"/>
    <property type="molecule type" value="Genomic_DNA"/>
</dbReference>
<organism evidence="2 3">
    <name type="scientific">Protea cynaroides</name>
    <dbReference type="NCBI Taxonomy" id="273540"/>
    <lineage>
        <taxon>Eukaryota</taxon>
        <taxon>Viridiplantae</taxon>
        <taxon>Streptophyta</taxon>
        <taxon>Embryophyta</taxon>
        <taxon>Tracheophyta</taxon>
        <taxon>Spermatophyta</taxon>
        <taxon>Magnoliopsida</taxon>
        <taxon>Proteales</taxon>
        <taxon>Proteaceae</taxon>
        <taxon>Protea</taxon>
    </lineage>
</organism>
<keyword evidence="3" id="KW-1185">Reference proteome</keyword>
<evidence type="ECO:0000259" key="1">
    <source>
        <dbReference type="SMART" id="SM00672"/>
    </source>
</evidence>
<dbReference type="OrthoDB" id="202415at2759"/>
<comment type="caution">
    <text evidence="2">The sequence shown here is derived from an EMBL/GenBank/DDBJ whole genome shotgun (WGS) entry which is preliminary data.</text>
</comment>
<dbReference type="Pfam" id="PF05686">
    <property type="entry name" value="Glyco_transf_90"/>
    <property type="match status" value="1"/>
</dbReference>
<dbReference type="InterPro" id="IPR051091">
    <property type="entry name" value="O-Glucosyltr/Glycosyltrsf_90"/>
</dbReference>
<accession>A0A9Q0GXT0</accession>
<feature type="domain" description="Glycosyl transferase CAP10" evidence="1">
    <location>
        <begin position="189"/>
        <end position="438"/>
    </location>
</feature>
<gene>
    <name evidence="2" type="ORF">NE237_011228</name>
</gene>
<name>A0A9Q0GXT0_9MAGN</name>
<dbReference type="Proteomes" id="UP001141806">
    <property type="component" value="Unassembled WGS sequence"/>
</dbReference>
<dbReference type="SMART" id="SM00672">
    <property type="entry name" value="CAP10"/>
    <property type="match status" value="1"/>
</dbReference>
<evidence type="ECO:0000313" key="2">
    <source>
        <dbReference type="EMBL" id="KAJ4954445.1"/>
    </source>
</evidence>
<reference evidence="2" key="1">
    <citation type="journal article" date="2023" name="Plant J.">
        <title>The genome of the king protea, Protea cynaroides.</title>
        <authorList>
            <person name="Chang J."/>
            <person name="Duong T.A."/>
            <person name="Schoeman C."/>
            <person name="Ma X."/>
            <person name="Roodt D."/>
            <person name="Barker N."/>
            <person name="Li Z."/>
            <person name="Van de Peer Y."/>
            <person name="Mizrachi E."/>
        </authorList>
    </citation>
    <scope>NUCLEOTIDE SEQUENCE</scope>
    <source>
        <tissue evidence="2">Young leaves</tissue>
    </source>
</reference>
<dbReference type="InterPro" id="IPR006598">
    <property type="entry name" value="CAP10"/>
</dbReference>